<protein>
    <recommendedName>
        <fullName evidence="3">C3H1-type domain-containing protein</fullName>
    </recommendedName>
</protein>
<feature type="compositionally biased region" description="Gly residues" evidence="2">
    <location>
        <begin position="573"/>
        <end position="583"/>
    </location>
</feature>
<accession>A0AAE0C9J4</accession>
<name>A0AAE0C9J4_9CHLO</name>
<comment type="caution">
    <text evidence="4">The sequence shown here is derived from an EMBL/GenBank/DDBJ whole genome shotgun (WGS) entry which is preliminary data.</text>
</comment>
<feature type="compositionally biased region" description="Gly residues" evidence="2">
    <location>
        <begin position="616"/>
        <end position="633"/>
    </location>
</feature>
<evidence type="ECO:0000313" key="5">
    <source>
        <dbReference type="Proteomes" id="UP001190700"/>
    </source>
</evidence>
<evidence type="ECO:0000256" key="1">
    <source>
        <dbReference type="PROSITE-ProRule" id="PRU00723"/>
    </source>
</evidence>
<feature type="compositionally biased region" description="Gly residues" evidence="2">
    <location>
        <begin position="209"/>
        <end position="222"/>
    </location>
</feature>
<dbReference type="AlphaFoldDB" id="A0AAE0C9J4"/>
<feature type="domain" description="C3H1-type" evidence="3">
    <location>
        <begin position="637"/>
        <end position="663"/>
    </location>
</feature>
<proteinExistence type="predicted"/>
<feature type="region of interest" description="Disordered" evidence="2">
    <location>
        <begin position="571"/>
        <end position="637"/>
    </location>
</feature>
<dbReference type="Proteomes" id="UP001190700">
    <property type="component" value="Unassembled WGS sequence"/>
</dbReference>
<evidence type="ECO:0000256" key="2">
    <source>
        <dbReference type="SAM" id="MobiDB-lite"/>
    </source>
</evidence>
<feature type="region of interest" description="Disordered" evidence="2">
    <location>
        <begin position="127"/>
        <end position="180"/>
    </location>
</feature>
<feature type="compositionally biased region" description="Pro residues" evidence="2">
    <location>
        <begin position="359"/>
        <end position="372"/>
    </location>
</feature>
<organism evidence="4 5">
    <name type="scientific">Cymbomonas tetramitiformis</name>
    <dbReference type="NCBI Taxonomy" id="36881"/>
    <lineage>
        <taxon>Eukaryota</taxon>
        <taxon>Viridiplantae</taxon>
        <taxon>Chlorophyta</taxon>
        <taxon>Pyramimonadophyceae</taxon>
        <taxon>Pyramimonadales</taxon>
        <taxon>Pyramimonadaceae</taxon>
        <taxon>Cymbomonas</taxon>
    </lineage>
</organism>
<keyword evidence="5" id="KW-1185">Reference proteome</keyword>
<evidence type="ECO:0000259" key="3">
    <source>
        <dbReference type="PROSITE" id="PS50103"/>
    </source>
</evidence>
<gene>
    <name evidence="4" type="ORF">CYMTET_40224</name>
</gene>
<keyword evidence="1" id="KW-0479">Metal-binding</keyword>
<dbReference type="GO" id="GO:0008270">
    <property type="term" value="F:zinc ion binding"/>
    <property type="evidence" value="ECO:0007669"/>
    <property type="project" value="UniProtKB-KW"/>
</dbReference>
<feature type="zinc finger region" description="C3H1-type" evidence="1">
    <location>
        <begin position="637"/>
        <end position="663"/>
    </location>
</feature>
<dbReference type="PROSITE" id="PS50103">
    <property type="entry name" value="ZF_C3H1"/>
    <property type="match status" value="1"/>
</dbReference>
<feature type="region of interest" description="Disordered" evidence="2">
    <location>
        <begin position="353"/>
        <end position="372"/>
    </location>
</feature>
<feature type="region of interest" description="Disordered" evidence="2">
    <location>
        <begin position="209"/>
        <end position="241"/>
    </location>
</feature>
<sequence length="681" mass="71259">MTSNTDAGRWAAWASDGAVGVLKSLLPLGATAAGAQAQLLLADWQGVAFEALAGMAALAVQLQGVPSDRIEDTRGMVKIGLLVEKTGAAGGPWFEAAGGWPMPGSWSRGGKVEATTRLRALRGWAAKMLNPPPAPSGPLPGPSPAPLPGPAPALIPGPSPGPPPGPSPGPPGPLPGPLTREEVQNMLSTTVAAAVASALAQVAGTGVGAGGSAPAPGAGGAASGPEGEYRDALSVAQGRREGWTKDRSLEHYSRLVGEAAKLRSLLVLNLSEHKWKRPGRALEAEEFGPLLWSRPGLQTHGCGLEELPPTEEATLEDWWVLVQLARERLSQMYSFCRCKGGGPYPDVLDDSFFRKRPRSPSPDPGPRAVPPVPMFPAPQAGAPPLTAERRAELAAKAAGLRTLPQDLLAQALRTGEVPEGVGNPPGAGTALGSPGSLRPVVPAHDGCALRGHDLRVYPTEDLVGKGEKRIMIGQGGQLTWSGKEPKERCTTLLEWERGYWTMARGASDIQHKLFLYFHTWFVSKVAVYGFTPTSKFYDFFILRMEVDDSVTFKQGSYSDTFASYVAEANLQPQGGGGQGGGRNRGNRQGQQPQGGRRGDATEGTANTQQPSAQGAKGKGAKGGGKGKGRGGGQQSYPTVRDACHWYNVGTCTYTSCRFRHVCGTCGADDHVSTAATCPGPQ</sequence>
<feature type="compositionally biased region" description="Pro residues" evidence="2">
    <location>
        <begin position="130"/>
        <end position="176"/>
    </location>
</feature>
<dbReference type="EMBL" id="LGRX02026736">
    <property type="protein sequence ID" value="KAK3250394.1"/>
    <property type="molecule type" value="Genomic_DNA"/>
</dbReference>
<keyword evidence="1" id="KW-0862">Zinc</keyword>
<keyword evidence="1" id="KW-0863">Zinc-finger</keyword>
<reference evidence="4 5" key="1">
    <citation type="journal article" date="2015" name="Genome Biol. Evol.">
        <title>Comparative Genomics of a Bacterivorous Green Alga Reveals Evolutionary Causalities and Consequences of Phago-Mixotrophic Mode of Nutrition.</title>
        <authorList>
            <person name="Burns J.A."/>
            <person name="Paasch A."/>
            <person name="Narechania A."/>
            <person name="Kim E."/>
        </authorList>
    </citation>
    <scope>NUCLEOTIDE SEQUENCE [LARGE SCALE GENOMIC DNA]</scope>
    <source>
        <strain evidence="4 5">PLY_AMNH</strain>
    </source>
</reference>
<dbReference type="InterPro" id="IPR000571">
    <property type="entry name" value="Znf_CCCH"/>
</dbReference>
<evidence type="ECO:0000313" key="4">
    <source>
        <dbReference type="EMBL" id="KAK3250394.1"/>
    </source>
</evidence>